<keyword evidence="6" id="KW-1185">Reference proteome</keyword>
<keyword evidence="2 5" id="KW-0413">Isomerase</keyword>
<dbReference type="AlphaFoldDB" id="A0A4Y7RY34"/>
<feature type="binding site" evidence="4">
    <location>
        <begin position="66"/>
        <end position="70"/>
    </location>
    <ligand>
        <name>D-ribulose 5-phosphate</name>
        <dbReference type="ChEBI" id="CHEBI:58121"/>
    </ligand>
</feature>
<gene>
    <name evidence="5" type="primary">ywlF</name>
    <name evidence="5" type="ORF">Pmgp_00039</name>
</gene>
<dbReference type="EMBL" id="QFFZ01000001">
    <property type="protein sequence ID" value="TEB13639.1"/>
    <property type="molecule type" value="Genomic_DNA"/>
</dbReference>
<dbReference type="InterPro" id="IPR004785">
    <property type="entry name" value="RpiB"/>
</dbReference>
<evidence type="ECO:0000313" key="6">
    <source>
        <dbReference type="Proteomes" id="UP000297597"/>
    </source>
</evidence>
<dbReference type="Pfam" id="PF02502">
    <property type="entry name" value="LacAB_rpiB"/>
    <property type="match status" value="1"/>
</dbReference>
<accession>A0A4Y7RY34</accession>
<dbReference type="InterPro" id="IPR051812">
    <property type="entry name" value="SPI_LacAB/RpiB"/>
</dbReference>
<dbReference type="NCBIfam" id="TIGR01120">
    <property type="entry name" value="rpiB"/>
    <property type="match status" value="1"/>
</dbReference>
<dbReference type="GO" id="GO:0005975">
    <property type="term" value="P:carbohydrate metabolic process"/>
    <property type="evidence" value="ECO:0007669"/>
    <property type="project" value="InterPro"/>
</dbReference>
<reference evidence="5 6" key="1">
    <citation type="journal article" date="2018" name="Environ. Microbiol.">
        <title>Novel energy conservation strategies and behaviour of Pelotomaculum schinkii driving syntrophic propionate catabolism.</title>
        <authorList>
            <person name="Hidalgo-Ahumada C.A.P."/>
            <person name="Nobu M.K."/>
            <person name="Narihiro T."/>
            <person name="Tamaki H."/>
            <person name="Liu W.T."/>
            <person name="Kamagata Y."/>
            <person name="Stams A.J.M."/>
            <person name="Imachi H."/>
            <person name="Sousa D.Z."/>
        </authorList>
    </citation>
    <scope>NUCLEOTIDE SEQUENCE [LARGE SCALE GENOMIC DNA]</scope>
    <source>
        <strain evidence="5 6">MGP</strain>
    </source>
</reference>
<comment type="caution">
    <text evidence="5">The sequence shown here is derived from an EMBL/GenBank/DDBJ whole genome shotgun (WGS) entry which is preliminary data.</text>
</comment>
<dbReference type="Gene3D" id="3.40.1400.10">
    <property type="entry name" value="Sugar-phosphate isomerase, RpiB/LacA/LacB"/>
    <property type="match status" value="1"/>
</dbReference>
<feature type="binding site" evidence="4">
    <location>
        <position position="132"/>
    </location>
    <ligand>
        <name>D-ribulose 5-phosphate</name>
        <dbReference type="ChEBI" id="CHEBI:58121"/>
    </ligand>
</feature>
<dbReference type="Proteomes" id="UP000297597">
    <property type="component" value="Unassembled WGS sequence"/>
</dbReference>
<evidence type="ECO:0000256" key="2">
    <source>
        <dbReference type="ARBA" id="ARBA00023235"/>
    </source>
</evidence>
<sequence length="153" mass="16601">MKIALGCDHGGYRLKEEIAAHLKDSGIEYSDFGTFSEDPVDYPDLALKIAEAVQKGDFDRGVLCCGTGIGVAITANKVPGIRAAQCHDTFSARASREHNDANILTMGGRVIGPGLARDIIDVWLESEFTGGRHARRVDKISSIEKKYSCCSRQ</sequence>
<evidence type="ECO:0000256" key="4">
    <source>
        <dbReference type="PIRSR" id="PIRSR005384-2"/>
    </source>
</evidence>
<dbReference type="GO" id="GO:0016861">
    <property type="term" value="F:intramolecular oxidoreductase activity, interconverting aldoses and ketoses"/>
    <property type="evidence" value="ECO:0007669"/>
    <property type="project" value="UniProtKB-ARBA"/>
</dbReference>
<feature type="active site" description="Proton donor" evidence="3">
    <location>
        <position position="98"/>
    </location>
</feature>
<dbReference type="PIRSF" id="PIRSF005384">
    <property type="entry name" value="RpiB_LacA_B"/>
    <property type="match status" value="1"/>
</dbReference>
<dbReference type="NCBIfam" id="TIGR00689">
    <property type="entry name" value="rpiB_lacA_lacB"/>
    <property type="match status" value="1"/>
</dbReference>
<feature type="binding site" evidence="4">
    <location>
        <position position="99"/>
    </location>
    <ligand>
        <name>D-ribulose 5-phosphate</name>
        <dbReference type="ChEBI" id="CHEBI:58121"/>
    </ligand>
</feature>
<evidence type="ECO:0000256" key="3">
    <source>
        <dbReference type="PIRSR" id="PIRSR005384-1"/>
    </source>
</evidence>
<feature type="binding site" evidence="4">
    <location>
        <position position="136"/>
    </location>
    <ligand>
        <name>D-ribulose 5-phosphate</name>
        <dbReference type="ChEBI" id="CHEBI:58121"/>
    </ligand>
</feature>
<dbReference type="InterPro" id="IPR003500">
    <property type="entry name" value="RpiB_LacA_LacB"/>
</dbReference>
<feature type="binding site" evidence="4">
    <location>
        <position position="109"/>
    </location>
    <ligand>
        <name>D-ribulose 5-phosphate</name>
        <dbReference type="ChEBI" id="CHEBI:58121"/>
    </ligand>
</feature>
<feature type="binding site" evidence="4">
    <location>
        <begin position="8"/>
        <end position="9"/>
    </location>
    <ligand>
        <name>D-ribulose 5-phosphate</name>
        <dbReference type="ChEBI" id="CHEBI:58121"/>
    </ligand>
</feature>
<name>A0A4Y7RY34_9FIRM</name>
<dbReference type="InterPro" id="IPR036569">
    <property type="entry name" value="RpiB_LacA_LacB_sf"/>
</dbReference>
<dbReference type="PANTHER" id="PTHR43732">
    <property type="entry name" value="RIBOSE 5-PHOSPHATE ISOMERASE-RELATED"/>
    <property type="match status" value="1"/>
</dbReference>
<proteinExistence type="inferred from homology"/>
<feature type="active site" description="Proton acceptor" evidence="3">
    <location>
        <position position="65"/>
    </location>
</feature>
<dbReference type="SUPFAM" id="SSF89623">
    <property type="entry name" value="Ribose/Galactose isomerase RpiB/AlsB"/>
    <property type="match status" value="1"/>
</dbReference>
<dbReference type="EC" id="5.3.1.-" evidence="5"/>
<dbReference type="PANTHER" id="PTHR43732:SF1">
    <property type="entry name" value="RIBOSE 5-PHOSPHATE ISOMERASE"/>
    <property type="match status" value="1"/>
</dbReference>
<evidence type="ECO:0000313" key="5">
    <source>
        <dbReference type="EMBL" id="TEB13639.1"/>
    </source>
</evidence>
<evidence type="ECO:0000256" key="1">
    <source>
        <dbReference type="ARBA" id="ARBA00008754"/>
    </source>
</evidence>
<dbReference type="NCBIfam" id="NF004051">
    <property type="entry name" value="PRK05571.1"/>
    <property type="match status" value="1"/>
</dbReference>
<comment type="similarity">
    <text evidence="1">Belongs to the LacAB/RpiB family.</text>
</comment>
<organism evidence="5 6">
    <name type="scientific">Pelotomaculum propionicicum</name>
    <dbReference type="NCBI Taxonomy" id="258475"/>
    <lineage>
        <taxon>Bacteria</taxon>
        <taxon>Bacillati</taxon>
        <taxon>Bacillota</taxon>
        <taxon>Clostridia</taxon>
        <taxon>Eubacteriales</taxon>
        <taxon>Desulfotomaculaceae</taxon>
        <taxon>Pelotomaculum</taxon>
    </lineage>
</organism>
<protein>
    <submittedName>
        <fullName evidence="5">Putative sugar phosphate isomerase YwlF</fullName>
        <ecNumber evidence="5">5.3.1.-</ecNumber>
    </submittedName>
</protein>
<dbReference type="RefSeq" id="WP_134211955.1">
    <property type="nucleotide sequence ID" value="NZ_QFFZ01000001.1"/>
</dbReference>
<dbReference type="OrthoDB" id="1778624at2"/>